<accession>A0A1V4ANY3</accession>
<keyword evidence="1" id="KW-0472">Membrane</keyword>
<comment type="caution">
    <text evidence="2">The sequence shown here is derived from an EMBL/GenBank/DDBJ whole genome shotgun (WGS) entry which is preliminary data.</text>
</comment>
<dbReference type="AlphaFoldDB" id="A0A1V4ANY3"/>
<dbReference type="STRING" id="1004156.AYP45_18350"/>
<name>A0A1V4ANY3_9BACT</name>
<evidence type="ECO:0000313" key="3">
    <source>
        <dbReference type="Proteomes" id="UP000189681"/>
    </source>
</evidence>
<reference evidence="2 3" key="1">
    <citation type="journal article" date="2017" name="Water Res.">
        <title>Discovery and metagenomic analysis of an anammox bacterial enrichment related to Candidatus "Brocadia caroliniensis" in a full-scale glycerol-fed nitritation-denitritation separate centrate treatment process.</title>
        <authorList>
            <person name="Park H."/>
            <person name="Brotto A.C."/>
            <person name="van Loosdrecht M.C."/>
            <person name="Chandran K."/>
        </authorList>
    </citation>
    <scope>NUCLEOTIDE SEQUENCE [LARGE SCALE GENOMIC DNA]</scope>
    <source>
        <strain evidence="2">26THWARD</strain>
    </source>
</reference>
<feature type="transmembrane region" description="Helical" evidence="1">
    <location>
        <begin position="34"/>
        <end position="55"/>
    </location>
</feature>
<organism evidence="2 3">
    <name type="scientific">Candidatus Brocadia carolinensis</name>
    <dbReference type="NCBI Taxonomy" id="1004156"/>
    <lineage>
        <taxon>Bacteria</taxon>
        <taxon>Pseudomonadati</taxon>
        <taxon>Planctomycetota</taxon>
        <taxon>Candidatus Brocadiia</taxon>
        <taxon>Candidatus Brocadiales</taxon>
        <taxon>Candidatus Brocadiaceae</taxon>
        <taxon>Candidatus Brocadia</taxon>
    </lineage>
</organism>
<evidence type="ECO:0000313" key="2">
    <source>
        <dbReference type="EMBL" id="OOP54826.1"/>
    </source>
</evidence>
<dbReference type="Proteomes" id="UP000189681">
    <property type="component" value="Unassembled WGS sequence"/>
</dbReference>
<evidence type="ECO:0000256" key="1">
    <source>
        <dbReference type="SAM" id="Phobius"/>
    </source>
</evidence>
<keyword evidence="1" id="KW-1133">Transmembrane helix</keyword>
<sequence>MKLPFENLLNRLKDVKKILSVSSKNTFVKTDKQLSYILITTFAVSAVALFCYWFFKEKPYYDNLLAEKEELIKSLKFTRDKQKKNL</sequence>
<keyword evidence="1" id="KW-0812">Transmembrane</keyword>
<protein>
    <submittedName>
        <fullName evidence="2">Uncharacterized protein</fullName>
    </submittedName>
</protein>
<gene>
    <name evidence="2" type="ORF">AYP45_18350</name>
</gene>
<dbReference type="EMBL" id="AYTS01000209">
    <property type="protein sequence ID" value="OOP54826.1"/>
    <property type="molecule type" value="Genomic_DNA"/>
</dbReference>
<proteinExistence type="predicted"/>